<evidence type="ECO:0000313" key="9">
    <source>
        <dbReference type="Proteomes" id="UP000278164"/>
    </source>
</evidence>
<dbReference type="RefSeq" id="WP_121735282.1">
    <property type="nucleotide sequence ID" value="NZ_RAYI01000007.1"/>
</dbReference>
<evidence type="ECO:0000256" key="1">
    <source>
        <dbReference type="ARBA" id="ARBA00012502"/>
    </source>
</evidence>
<organism evidence="7 9">
    <name type="scientific">Parabacteroides distasonis</name>
    <dbReference type="NCBI Taxonomy" id="823"/>
    <lineage>
        <taxon>Bacteria</taxon>
        <taxon>Pseudomonadati</taxon>
        <taxon>Bacteroidota</taxon>
        <taxon>Bacteroidia</taxon>
        <taxon>Bacteroidales</taxon>
        <taxon>Tannerellaceae</taxon>
        <taxon>Parabacteroides</taxon>
    </lineage>
</organism>
<sequence>MPCNHPDSNPKTIGKIRGKIDNPTYPEVKTGMTGHVETVKVVFDSSQTSYEDLLRLYFETHDFTQVGGQGSDIGTQYRSVIFYCDEQQKKMTEKYIGILTDKGYKVATALEPATTFWVGEDYHQHYYDKKGDTPYCHIYRKIF</sequence>
<protein>
    <recommendedName>
        <fullName evidence="1">peptide-methionine (S)-S-oxide reductase</fullName>
        <ecNumber evidence="1">1.8.4.11</ecNumber>
    </recommendedName>
</protein>
<evidence type="ECO:0000256" key="2">
    <source>
        <dbReference type="ARBA" id="ARBA00023002"/>
    </source>
</evidence>
<dbReference type="PANTHER" id="PTHR43774:SF1">
    <property type="entry name" value="PEPTIDE METHIONINE SULFOXIDE REDUCTASE MSRA 2"/>
    <property type="match status" value="1"/>
</dbReference>
<dbReference type="AlphaFoldDB" id="A0A3L7ZT89"/>
<dbReference type="InterPro" id="IPR036509">
    <property type="entry name" value="Met_Sox_Rdtase_MsrA_sf"/>
</dbReference>
<evidence type="ECO:0000313" key="8">
    <source>
        <dbReference type="EMBL" id="TGY57496.1"/>
    </source>
</evidence>
<dbReference type="EMBL" id="SRYM01000026">
    <property type="protein sequence ID" value="TGY57496.1"/>
    <property type="molecule type" value="Genomic_DNA"/>
</dbReference>
<dbReference type="SUPFAM" id="SSF55068">
    <property type="entry name" value="Peptide methionine sulfoxide reductase"/>
    <property type="match status" value="1"/>
</dbReference>
<feature type="region of interest" description="Disordered" evidence="5">
    <location>
        <begin position="1"/>
        <end position="20"/>
    </location>
</feature>
<dbReference type="Proteomes" id="UP000278164">
    <property type="component" value="Unassembled WGS sequence"/>
</dbReference>
<evidence type="ECO:0000256" key="4">
    <source>
        <dbReference type="ARBA" id="ARBA00048782"/>
    </source>
</evidence>
<dbReference type="Gene3D" id="3.30.1060.10">
    <property type="entry name" value="Peptide methionine sulphoxide reductase MsrA"/>
    <property type="match status" value="1"/>
</dbReference>
<evidence type="ECO:0000259" key="6">
    <source>
        <dbReference type="Pfam" id="PF01625"/>
    </source>
</evidence>
<comment type="catalytic activity">
    <reaction evidence="3">
        <text>L-methionyl-[protein] + [thioredoxin]-disulfide + H2O = L-methionyl-(S)-S-oxide-[protein] + [thioredoxin]-dithiol</text>
        <dbReference type="Rhea" id="RHEA:14217"/>
        <dbReference type="Rhea" id="RHEA-COMP:10698"/>
        <dbReference type="Rhea" id="RHEA-COMP:10700"/>
        <dbReference type="Rhea" id="RHEA-COMP:12313"/>
        <dbReference type="Rhea" id="RHEA-COMP:12315"/>
        <dbReference type="ChEBI" id="CHEBI:15377"/>
        <dbReference type="ChEBI" id="CHEBI:16044"/>
        <dbReference type="ChEBI" id="CHEBI:29950"/>
        <dbReference type="ChEBI" id="CHEBI:44120"/>
        <dbReference type="ChEBI" id="CHEBI:50058"/>
        <dbReference type="EC" id="1.8.4.11"/>
    </reaction>
</comment>
<gene>
    <name evidence="7" type="primary">msrA</name>
    <name evidence="7" type="ORF">D7V78_05115</name>
    <name evidence="8" type="ORF">E5342_10420</name>
</gene>
<dbReference type="EC" id="1.8.4.11" evidence="1"/>
<evidence type="ECO:0000256" key="5">
    <source>
        <dbReference type="SAM" id="MobiDB-lite"/>
    </source>
</evidence>
<reference evidence="7 9" key="1">
    <citation type="submission" date="2018-09" db="EMBL/GenBank/DDBJ databases">
        <title>Murine metabolic-syndrome-specific gut microbial biobank.</title>
        <authorList>
            <person name="Liu C."/>
        </authorList>
    </citation>
    <scope>NUCLEOTIDE SEQUENCE [LARGE SCALE GENOMIC DNA]</scope>
    <source>
        <strain evidence="7 9">8-P5</strain>
    </source>
</reference>
<evidence type="ECO:0000313" key="7">
    <source>
        <dbReference type="EMBL" id="RLT74491.1"/>
    </source>
</evidence>
<dbReference type="PANTHER" id="PTHR43774">
    <property type="entry name" value="PEPTIDE METHIONINE SULFOXIDE REDUCTASE"/>
    <property type="match status" value="1"/>
</dbReference>
<evidence type="ECO:0000256" key="3">
    <source>
        <dbReference type="ARBA" id="ARBA00047806"/>
    </source>
</evidence>
<comment type="caution">
    <text evidence="7">The sequence shown here is derived from an EMBL/GenBank/DDBJ whole genome shotgun (WGS) entry which is preliminary data.</text>
</comment>
<evidence type="ECO:0000313" key="10">
    <source>
        <dbReference type="Proteomes" id="UP000310032"/>
    </source>
</evidence>
<dbReference type="InterPro" id="IPR002569">
    <property type="entry name" value="Met_Sox_Rdtase_MsrA_dom"/>
</dbReference>
<reference evidence="8 10" key="2">
    <citation type="submission" date="2019-04" db="EMBL/GenBank/DDBJ databases">
        <title>Microbes associate with the intestines of laboratory mice.</title>
        <authorList>
            <person name="Navarre W."/>
            <person name="Wong E."/>
            <person name="Huang K."/>
            <person name="Tropini C."/>
            <person name="Ng K."/>
            <person name="Yu B."/>
        </authorList>
    </citation>
    <scope>NUCLEOTIDE SEQUENCE [LARGE SCALE GENOMIC DNA]</scope>
    <source>
        <strain evidence="8 10">NM39_I3</strain>
    </source>
</reference>
<feature type="compositionally biased region" description="Polar residues" evidence="5">
    <location>
        <begin position="1"/>
        <end position="11"/>
    </location>
</feature>
<name>A0A3L7ZT89_PARDI</name>
<dbReference type="EMBL" id="RAYI01000007">
    <property type="protein sequence ID" value="RLT74491.1"/>
    <property type="molecule type" value="Genomic_DNA"/>
</dbReference>
<dbReference type="OrthoDB" id="4174719at2"/>
<comment type="catalytic activity">
    <reaction evidence="4">
        <text>[thioredoxin]-disulfide + L-methionine + H2O = L-methionine (S)-S-oxide + [thioredoxin]-dithiol</text>
        <dbReference type="Rhea" id="RHEA:19993"/>
        <dbReference type="Rhea" id="RHEA-COMP:10698"/>
        <dbReference type="Rhea" id="RHEA-COMP:10700"/>
        <dbReference type="ChEBI" id="CHEBI:15377"/>
        <dbReference type="ChEBI" id="CHEBI:29950"/>
        <dbReference type="ChEBI" id="CHEBI:50058"/>
        <dbReference type="ChEBI" id="CHEBI:57844"/>
        <dbReference type="ChEBI" id="CHEBI:58772"/>
        <dbReference type="EC" id="1.8.4.11"/>
    </reaction>
</comment>
<feature type="domain" description="Peptide methionine sulphoxide reductase MsrA" evidence="6">
    <location>
        <begin position="14"/>
        <end position="137"/>
    </location>
</feature>
<dbReference type="Proteomes" id="UP000310032">
    <property type="component" value="Unassembled WGS sequence"/>
</dbReference>
<keyword evidence="2 7" id="KW-0560">Oxidoreductase</keyword>
<dbReference type="GO" id="GO:0008113">
    <property type="term" value="F:peptide-methionine (S)-S-oxide reductase activity"/>
    <property type="evidence" value="ECO:0007669"/>
    <property type="project" value="UniProtKB-EC"/>
</dbReference>
<accession>A0A3L7ZT89</accession>
<dbReference type="NCBIfam" id="TIGR00401">
    <property type="entry name" value="msrA"/>
    <property type="match status" value="1"/>
</dbReference>
<dbReference type="Pfam" id="PF01625">
    <property type="entry name" value="PMSR"/>
    <property type="match status" value="1"/>
</dbReference>
<proteinExistence type="predicted"/>